<comment type="caution">
    <text evidence="1">The sequence shown here is derived from an EMBL/GenBank/DDBJ whole genome shotgun (WGS) entry which is preliminary data.</text>
</comment>
<evidence type="ECO:0000313" key="2">
    <source>
        <dbReference type="Proteomes" id="UP000758603"/>
    </source>
</evidence>
<protein>
    <submittedName>
        <fullName evidence="1">Uncharacterized protein</fullName>
    </submittedName>
</protein>
<organism evidence="1 2">
    <name type="scientific">Truncatella angustata</name>
    <dbReference type="NCBI Taxonomy" id="152316"/>
    <lineage>
        <taxon>Eukaryota</taxon>
        <taxon>Fungi</taxon>
        <taxon>Dikarya</taxon>
        <taxon>Ascomycota</taxon>
        <taxon>Pezizomycotina</taxon>
        <taxon>Sordariomycetes</taxon>
        <taxon>Xylariomycetidae</taxon>
        <taxon>Amphisphaeriales</taxon>
        <taxon>Sporocadaceae</taxon>
        <taxon>Truncatella</taxon>
    </lineage>
</organism>
<evidence type="ECO:0000313" key="1">
    <source>
        <dbReference type="EMBL" id="KAH6657004.1"/>
    </source>
</evidence>
<dbReference type="GeneID" id="70130842"/>
<accession>A0A9P9A0E8</accession>
<name>A0A9P9A0E8_9PEZI</name>
<dbReference type="OrthoDB" id="3469225at2759"/>
<proteinExistence type="predicted"/>
<dbReference type="EMBL" id="JAGPXC010000002">
    <property type="protein sequence ID" value="KAH6657004.1"/>
    <property type="molecule type" value="Genomic_DNA"/>
</dbReference>
<keyword evidence="2" id="KW-1185">Reference proteome</keyword>
<sequence>MAREPIWPRRSECTEACYPFERFGVMSYNPFHHAKQRDSITREPLALEPILVAGAAMDMLHHGDFQLSMLESSVAYILRMINEIRESTTIPYHQTALEKQLTFHALGCITAVSWSTGDLVLWHKHMKLLRQHLEKSGFLLTADPHDMMKVRMADIEGAVIAGVAPSLPYSRQYPLLPCVLPVQDVLLILTKLRPPLQACNVDSDTVDSILAVCIFISTMQMSQEYGLEEKFDPENLMEDYDFLQRDLLTLPQPLGTNMKDTASTTWPSYDGGLSAAMKPSLAFEEAIRVTTLMCLRAANIQAPWSKATYSKLLDILVDRLRVILDWMYESKEDCAFIDPSLLHHREEGFPVNNARRFLIWICMIGYELSVYYTVYHEGWSDHRRKSCLYLQMLGALGIHDEADIDNSDNEELSIFDTINLNWATNNKWQARDMLKWMIK</sequence>
<dbReference type="Proteomes" id="UP000758603">
    <property type="component" value="Unassembled WGS sequence"/>
</dbReference>
<dbReference type="AlphaFoldDB" id="A0A9P9A0E8"/>
<reference evidence="1" key="1">
    <citation type="journal article" date="2021" name="Nat. Commun.">
        <title>Genetic determinants of endophytism in the Arabidopsis root mycobiome.</title>
        <authorList>
            <person name="Mesny F."/>
            <person name="Miyauchi S."/>
            <person name="Thiergart T."/>
            <person name="Pickel B."/>
            <person name="Atanasova L."/>
            <person name="Karlsson M."/>
            <person name="Huettel B."/>
            <person name="Barry K.W."/>
            <person name="Haridas S."/>
            <person name="Chen C."/>
            <person name="Bauer D."/>
            <person name="Andreopoulos W."/>
            <person name="Pangilinan J."/>
            <person name="LaButti K."/>
            <person name="Riley R."/>
            <person name="Lipzen A."/>
            <person name="Clum A."/>
            <person name="Drula E."/>
            <person name="Henrissat B."/>
            <person name="Kohler A."/>
            <person name="Grigoriev I.V."/>
            <person name="Martin F.M."/>
            <person name="Hacquard S."/>
        </authorList>
    </citation>
    <scope>NUCLEOTIDE SEQUENCE</scope>
    <source>
        <strain evidence="1">MPI-SDFR-AT-0073</strain>
    </source>
</reference>
<gene>
    <name evidence="1" type="ORF">BKA67DRAFT_553953</name>
</gene>
<dbReference type="RefSeq" id="XP_045961238.1">
    <property type="nucleotide sequence ID" value="XM_046101950.1"/>
</dbReference>